<comment type="caution">
    <text evidence="2">The sequence shown here is derived from an EMBL/GenBank/DDBJ whole genome shotgun (WGS) entry which is preliminary data.</text>
</comment>
<keyword evidence="1" id="KW-0472">Membrane</keyword>
<protein>
    <submittedName>
        <fullName evidence="2">Uncharacterized protein</fullName>
    </submittedName>
</protein>
<evidence type="ECO:0000313" key="2">
    <source>
        <dbReference type="EMBL" id="MET3578198.1"/>
    </source>
</evidence>
<organism evidence="2 3">
    <name type="scientific">Mesorhizobium robiniae</name>
    <dbReference type="NCBI Taxonomy" id="559315"/>
    <lineage>
        <taxon>Bacteria</taxon>
        <taxon>Pseudomonadati</taxon>
        <taxon>Pseudomonadota</taxon>
        <taxon>Alphaproteobacteria</taxon>
        <taxon>Hyphomicrobiales</taxon>
        <taxon>Phyllobacteriaceae</taxon>
        <taxon>Mesorhizobium</taxon>
    </lineage>
</organism>
<dbReference type="Proteomes" id="UP001549204">
    <property type="component" value="Unassembled WGS sequence"/>
</dbReference>
<reference evidence="2 3" key="1">
    <citation type="submission" date="2024-06" db="EMBL/GenBank/DDBJ databases">
        <title>Genomic Encyclopedia of Type Strains, Phase IV (KMG-IV): sequencing the most valuable type-strain genomes for metagenomic binning, comparative biology and taxonomic classification.</title>
        <authorList>
            <person name="Goeker M."/>
        </authorList>
    </citation>
    <scope>NUCLEOTIDE SEQUENCE [LARGE SCALE GENOMIC DNA]</scope>
    <source>
        <strain evidence="2 3">DSM 100022</strain>
    </source>
</reference>
<gene>
    <name evidence="2" type="ORF">ABID19_001215</name>
</gene>
<evidence type="ECO:0000313" key="3">
    <source>
        <dbReference type="Proteomes" id="UP001549204"/>
    </source>
</evidence>
<keyword evidence="1" id="KW-0812">Transmembrane</keyword>
<accession>A0ABV2GIX3</accession>
<keyword evidence="3" id="KW-1185">Reference proteome</keyword>
<sequence length="285" mass="32728">MDLPEASNAILAALGSAWVQFASDTFSTLIGVMAGFAVSIYLSRKQIQYDSRKDQETVIQVGISNLKQVVYACASNLENLLNMKYQMIGDLKSDCDKVRPAINEFRDPKEIVAISEPLRTFFVGFPRLGVMKFPDYDKFSEFINDIPMLLSIIHKTEFTLEDLNNRIASRNSLIDKHSMKNMDGLNAHAVFYFHQMILSESDNIIQYVDDALFFSDLLSEQLINYMKCKYPEQRNIKFAPSDHLKAIMPPKDYVKTYRDQFRDFSTMPKKKKLFTLADAFSKQSL</sequence>
<name>A0ABV2GIX3_9HYPH</name>
<proteinExistence type="predicted"/>
<keyword evidence="1" id="KW-1133">Transmembrane helix</keyword>
<dbReference type="EMBL" id="JBEPMC010000002">
    <property type="protein sequence ID" value="MET3578198.1"/>
    <property type="molecule type" value="Genomic_DNA"/>
</dbReference>
<feature type="transmembrane region" description="Helical" evidence="1">
    <location>
        <begin position="25"/>
        <end position="43"/>
    </location>
</feature>
<dbReference type="RefSeq" id="WP_354488807.1">
    <property type="nucleotide sequence ID" value="NZ_JBEPMC010000002.1"/>
</dbReference>
<evidence type="ECO:0000256" key="1">
    <source>
        <dbReference type="SAM" id="Phobius"/>
    </source>
</evidence>